<gene>
    <name evidence="6" type="ORF">TrRE_jg335</name>
</gene>
<evidence type="ECO:0000256" key="5">
    <source>
        <dbReference type="ARBA" id="ARBA00023180"/>
    </source>
</evidence>
<evidence type="ECO:0000256" key="4">
    <source>
        <dbReference type="ARBA" id="ARBA00022801"/>
    </source>
</evidence>
<dbReference type="Proteomes" id="UP001165082">
    <property type="component" value="Unassembled WGS sequence"/>
</dbReference>
<dbReference type="EMBL" id="BRXZ01003544">
    <property type="protein sequence ID" value="GMH56866.1"/>
    <property type="molecule type" value="Genomic_DNA"/>
</dbReference>
<evidence type="ECO:0000313" key="7">
    <source>
        <dbReference type="Proteomes" id="UP001165082"/>
    </source>
</evidence>
<keyword evidence="3" id="KW-0732">Signal</keyword>
<evidence type="ECO:0008006" key="8">
    <source>
        <dbReference type="Google" id="ProtNLM"/>
    </source>
</evidence>
<reference evidence="6" key="1">
    <citation type="submission" date="2022-07" db="EMBL/GenBank/DDBJ databases">
        <title>Genome analysis of Parmales, a sister group of diatoms, reveals the evolutionary specialization of diatoms from phago-mixotrophs to photoautotrophs.</title>
        <authorList>
            <person name="Ban H."/>
            <person name="Sato S."/>
            <person name="Yoshikawa S."/>
            <person name="Kazumasa Y."/>
            <person name="Nakamura Y."/>
            <person name="Ichinomiya M."/>
            <person name="Saitoh K."/>
            <person name="Sato N."/>
            <person name="Blanc-Mathieu R."/>
            <person name="Endo H."/>
            <person name="Kuwata A."/>
            <person name="Ogata H."/>
        </authorList>
    </citation>
    <scope>NUCLEOTIDE SEQUENCE</scope>
</reference>
<dbReference type="PANTHER" id="PTHR11010">
    <property type="entry name" value="PROTEASE S28 PRO-X CARBOXYPEPTIDASE-RELATED"/>
    <property type="match status" value="1"/>
</dbReference>
<dbReference type="InterPro" id="IPR008758">
    <property type="entry name" value="Peptidase_S28"/>
</dbReference>
<evidence type="ECO:0000313" key="6">
    <source>
        <dbReference type="EMBL" id="GMH56866.1"/>
    </source>
</evidence>
<dbReference type="InterPro" id="IPR029058">
    <property type="entry name" value="AB_hydrolase_fold"/>
</dbReference>
<dbReference type="GO" id="GO:0008239">
    <property type="term" value="F:dipeptidyl-peptidase activity"/>
    <property type="evidence" value="ECO:0007669"/>
    <property type="project" value="TreeGrafter"/>
</dbReference>
<accession>A0A9W6ZR54</accession>
<protein>
    <recommendedName>
        <fullName evidence="8">Thymus-specific serine protease</fullName>
    </recommendedName>
</protein>
<dbReference type="AlphaFoldDB" id="A0A9W6ZR54"/>
<dbReference type="InterPro" id="IPR042269">
    <property type="entry name" value="Ser_carbopepase_S28_SKS"/>
</dbReference>
<keyword evidence="5" id="KW-0325">Glycoprotein</keyword>
<name>A0A9W6ZR54_9STRA</name>
<organism evidence="6 7">
    <name type="scientific">Triparma retinervis</name>
    <dbReference type="NCBI Taxonomy" id="2557542"/>
    <lineage>
        <taxon>Eukaryota</taxon>
        <taxon>Sar</taxon>
        <taxon>Stramenopiles</taxon>
        <taxon>Ochrophyta</taxon>
        <taxon>Bolidophyceae</taxon>
        <taxon>Parmales</taxon>
        <taxon>Triparmaceae</taxon>
        <taxon>Triparma</taxon>
    </lineage>
</organism>
<dbReference type="PANTHER" id="PTHR11010:SF117">
    <property type="entry name" value="SERINE PROTEASE 16"/>
    <property type="match status" value="1"/>
</dbReference>
<evidence type="ECO:0000256" key="1">
    <source>
        <dbReference type="ARBA" id="ARBA00011079"/>
    </source>
</evidence>
<keyword evidence="2" id="KW-0645">Protease</keyword>
<keyword evidence="7" id="KW-1185">Reference proteome</keyword>
<dbReference type="Gene3D" id="3.40.50.1820">
    <property type="entry name" value="alpha/beta hydrolase"/>
    <property type="match status" value="1"/>
</dbReference>
<proteinExistence type="inferred from homology"/>
<sequence>MVSAFSRLTYPSQINGAVSSSSPVQGAVSMPSYNAVVGLALKMAAVGGTEECLSTVTVGHQQIGEMLETETGRNTLAERFDVCGGGEGLEKDRDREVFAGDGVVYIPAQDNDPSCTGELCNIEKICEFLKGREEGGEEEWEVLARLASKQNGGQCVDCDWEERIRLLKSSAAVLGGTKSWMYQTCTGWGFYQTCPEASECPYSRGYHEVDQDLEMCSRVFNVTPSDVYKGVEDSNERYGGWDLEDERILFANGDVDPWSALSVTPDNAEIKEGTCKERSFWVEGASHHFWTHEILDTDKEEVGEARETIWETVIGWIQEDKDKGGGGGV</sequence>
<dbReference type="GO" id="GO:0070008">
    <property type="term" value="F:serine-type exopeptidase activity"/>
    <property type="evidence" value="ECO:0007669"/>
    <property type="project" value="InterPro"/>
</dbReference>
<dbReference type="Pfam" id="PF05577">
    <property type="entry name" value="Peptidase_S28"/>
    <property type="match status" value="1"/>
</dbReference>
<evidence type="ECO:0000256" key="3">
    <source>
        <dbReference type="ARBA" id="ARBA00022729"/>
    </source>
</evidence>
<dbReference type="GO" id="GO:0006508">
    <property type="term" value="P:proteolysis"/>
    <property type="evidence" value="ECO:0007669"/>
    <property type="project" value="UniProtKB-KW"/>
</dbReference>
<comment type="similarity">
    <text evidence="1">Belongs to the peptidase S28 family.</text>
</comment>
<keyword evidence="4" id="KW-0378">Hydrolase</keyword>
<dbReference type="Gene3D" id="1.20.120.980">
    <property type="entry name" value="Serine carboxypeptidase S28, SKS domain"/>
    <property type="match status" value="1"/>
</dbReference>
<comment type="caution">
    <text evidence="6">The sequence shown here is derived from an EMBL/GenBank/DDBJ whole genome shotgun (WGS) entry which is preliminary data.</text>
</comment>
<evidence type="ECO:0000256" key="2">
    <source>
        <dbReference type="ARBA" id="ARBA00022670"/>
    </source>
</evidence>
<dbReference type="OrthoDB" id="1735038at2759"/>